<dbReference type="PANTHER" id="PTHR46729:SF1">
    <property type="entry name" value="LEUKOCYTE RECEPTOR CLUSTER MEMBER 9"/>
    <property type="match status" value="1"/>
</dbReference>
<accession>A0AAD9NA04</accession>
<sequence>MAGGGIELQSTEIASLKGHYGKTCRVITNVGDFTYIVAIQPSDVHLTFKFQLSTSYPQTPPGIIVRSNSSRLTAEEIEMLQTAITSSAGEHHGSPMIHDLIQTARTWLENHTDTENTLAPEAARVLEASSGTKPKKRSKAKKHQEQNVELDSVKKLSMKTASDVISRIVWDEEMPADCFTVGYIDRFKGIIENNFTAFSWEDLSSVDYTVLAIPQHRIQYFKYHNVKVWDKKDRLDNVFGSTGGGLTIADVMAKYEAEKPQRQTVSTVSHDSDDDSDNSDDDGVVVNVGTSCGDADDGHWENKLRPNYFLCVRVTDPQIMENLGALQESILEVEPRYDECCVKSSELHVTICTLGLDTVQQVSTARQSLEKMTTELRAMAEKNIRLTINGVSDFFDRVLYGQVQHDQDFADFNEHIRMTFSEFGVEVRDAHDYVPHMTIMKVTRLGERRLQQKTIDPDIGERVKDMYFGTQVIDAVHLCSMKEKTEDGFYRCAASVDLLDVEQ</sequence>
<dbReference type="AlphaFoldDB" id="A0AAD9NA04"/>
<protein>
    <recommendedName>
        <fullName evidence="2">RWD domain-containing protein</fullName>
    </recommendedName>
</protein>
<evidence type="ECO:0000256" key="1">
    <source>
        <dbReference type="SAM" id="MobiDB-lite"/>
    </source>
</evidence>
<dbReference type="InterPro" id="IPR016135">
    <property type="entry name" value="UBQ-conjugating_enzyme/RWD"/>
</dbReference>
<feature type="compositionally biased region" description="Acidic residues" evidence="1">
    <location>
        <begin position="272"/>
        <end position="283"/>
    </location>
</feature>
<dbReference type="InterPro" id="IPR019510">
    <property type="entry name" value="AKAP7-like_phosphoesterase"/>
</dbReference>
<dbReference type="Pfam" id="PF04457">
    <property type="entry name" value="MJ1316"/>
    <property type="match status" value="1"/>
</dbReference>
<dbReference type="InterPro" id="IPR042653">
    <property type="entry name" value="Leng9"/>
</dbReference>
<evidence type="ECO:0000259" key="2">
    <source>
        <dbReference type="PROSITE" id="PS50908"/>
    </source>
</evidence>
<dbReference type="PANTHER" id="PTHR46729">
    <property type="entry name" value="LEUKOCYTE RECEPTOR CLUSTER MEMBER 9"/>
    <property type="match status" value="1"/>
</dbReference>
<proteinExistence type="predicted"/>
<dbReference type="InterPro" id="IPR040459">
    <property type="entry name" value="MJ1316"/>
</dbReference>
<feature type="compositionally biased region" description="Basic residues" evidence="1">
    <location>
        <begin position="133"/>
        <end position="142"/>
    </location>
</feature>
<feature type="region of interest" description="Disordered" evidence="1">
    <location>
        <begin position="260"/>
        <end position="283"/>
    </location>
</feature>
<dbReference type="EMBL" id="JAODUO010001526">
    <property type="protein sequence ID" value="KAK2162385.1"/>
    <property type="molecule type" value="Genomic_DNA"/>
</dbReference>
<keyword evidence="4" id="KW-1185">Reference proteome</keyword>
<feature type="domain" description="RWD" evidence="2">
    <location>
        <begin position="11"/>
        <end position="111"/>
    </location>
</feature>
<comment type="caution">
    <text evidence="3">The sequence shown here is derived from an EMBL/GenBank/DDBJ whole genome shotgun (WGS) entry which is preliminary data.</text>
</comment>
<dbReference type="SUPFAM" id="SSF54495">
    <property type="entry name" value="UBC-like"/>
    <property type="match status" value="1"/>
</dbReference>
<organism evidence="3 4">
    <name type="scientific">Ridgeia piscesae</name>
    <name type="common">Tubeworm</name>
    <dbReference type="NCBI Taxonomy" id="27915"/>
    <lineage>
        <taxon>Eukaryota</taxon>
        <taxon>Metazoa</taxon>
        <taxon>Spiralia</taxon>
        <taxon>Lophotrochozoa</taxon>
        <taxon>Annelida</taxon>
        <taxon>Polychaeta</taxon>
        <taxon>Sedentaria</taxon>
        <taxon>Canalipalpata</taxon>
        <taxon>Sabellida</taxon>
        <taxon>Siboglinidae</taxon>
        <taxon>Ridgeia</taxon>
    </lineage>
</organism>
<dbReference type="InterPro" id="IPR006575">
    <property type="entry name" value="RWD_dom"/>
</dbReference>
<evidence type="ECO:0000313" key="4">
    <source>
        <dbReference type="Proteomes" id="UP001209878"/>
    </source>
</evidence>
<feature type="region of interest" description="Disordered" evidence="1">
    <location>
        <begin position="125"/>
        <end position="147"/>
    </location>
</feature>
<dbReference type="InterPro" id="IPR009097">
    <property type="entry name" value="Cyclic_Pdiesterase"/>
</dbReference>
<dbReference type="Gene3D" id="3.10.110.10">
    <property type="entry name" value="Ubiquitin Conjugating Enzyme"/>
    <property type="match status" value="1"/>
</dbReference>
<dbReference type="Pfam" id="PF10469">
    <property type="entry name" value="AKAP7_NLS"/>
    <property type="match status" value="1"/>
</dbReference>
<name>A0AAD9NA04_RIDPI</name>
<dbReference type="PROSITE" id="PS50908">
    <property type="entry name" value="RWD"/>
    <property type="match status" value="1"/>
</dbReference>
<dbReference type="Pfam" id="PF05773">
    <property type="entry name" value="RWD"/>
    <property type="match status" value="1"/>
</dbReference>
<dbReference type="SUPFAM" id="SSF55144">
    <property type="entry name" value="LigT-like"/>
    <property type="match status" value="1"/>
</dbReference>
<gene>
    <name evidence="3" type="ORF">NP493_1526g00014</name>
</gene>
<dbReference type="SMART" id="SM00591">
    <property type="entry name" value="RWD"/>
    <property type="match status" value="1"/>
</dbReference>
<reference evidence="3" key="1">
    <citation type="journal article" date="2023" name="Mol. Biol. Evol.">
        <title>Third-Generation Sequencing Reveals the Adaptive Role of the Epigenome in Three Deep-Sea Polychaetes.</title>
        <authorList>
            <person name="Perez M."/>
            <person name="Aroh O."/>
            <person name="Sun Y."/>
            <person name="Lan Y."/>
            <person name="Juniper S.K."/>
            <person name="Young C.R."/>
            <person name="Angers B."/>
            <person name="Qian P.Y."/>
        </authorList>
    </citation>
    <scope>NUCLEOTIDE SEQUENCE</scope>
    <source>
        <strain evidence="3">R07B-5</strain>
    </source>
</reference>
<dbReference type="Gene3D" id="3.90.1140.10">
    <property type="entry name" value="Cyclic phosphodiesterase"/>
    <property type="match status" value="1"/>
</dbReference>
<dbReference type="Proteomes" id="UP001209878">
    <property type="component" value="Unassembled WGS sequence"/>
</dbReference>
<evidence type="ECO:0000313" key="3">
    <source>
        <dbReference type="EMBL" id="KAK2162385.1"/>
    </source>
</evidence>